<dbReference type="EMBL" id="LODT01000004">
    <property type="protein sequence ID" value="KYR02328.1"/>
    <property type="molecule type" value="Genomic_DNA"/>
</dbReference>
<evidence type="ECO:0000256" key="1">
    <source>
        <dbReference type="ARBA" id="ARBA00004141"/>
    </source>
</evidence>
<evidence type="ECO:0000256" key="6">
    <source>
        <dbReference type="ARBA" id="ARBA00022833"/>
    </source>
</evidence>
<keyword evidence="3" id="KW-0479">Metal-binding</keyword>
<keyword evidence="4 9" id="KW-0863">Zinc-finger</keyword>
<evidence type="ECO:0000256" key="8">
    <source>
        <dbReference type="ARBA" id="ARBA00023136"/>
    </source>
</evidence>
<feature type="domain" description="RING-type" evidence="12">
    <location>
        <begin position="414"/>
        <end position="452"/>
    </location>
</feature>
<feature type="transmembrane region" description="Helical" evidence="11">
    <location>
        <begin position="246"/>
        <end position="265"/>
    </location>
</feature>
<dbReference type="InterPro" id="IPR017907">
    <property type="entry name" value="Znf_RING_CS"/>
</dbReference>
<keyword evidence="8 11" id="KW-0472">Membrane</keyword>
<feature type="compositionally biased region" description="Polar residues" evidence="10">
    <location>
        <begin position="121"/>
        <end position="130"/>
    </location>
</feature>
<organism evidence="13 14">
    <name type="scientific">Tieghemostelium lacteum</name>
    <name type="common">Slime mold</name>
    <name type="synonym">Dictyostelium lacteum</name>
    <dbReference type="NCBI Taxonomy" id="361077"/>
    <lineage>
        <taxon>Eukaryota</taxon>
        <taxon>Amoebozoa</taxon>
        <taxon>Evosea</taxon>
        <taxon>Eumycetozoa</taxon>
        <taxon>Dictyostelia</taxon>
        <taxon>Dictyosteliales</taxon>
        <taxon>Raperosteliaceae</taxon>
        <taxon>Tieghemostelium</taxon>
    </lineage>
</organism>
<dbReference type="GO" id="GO:1904294">
    <property type="term" value="P:positive regulation of ERAD pathway"/>
    <property type="evidence" value="ECO:0007669"/>
    <property type="project" value="InterPro"/>
</dbReference>
<sequence length="475" mass="53235">MEVSIRITPNSDDEESNNNLNNSGNILNNSSNNTLTNNSVGHNSLNANNSTSGIYSSLTNDSISSNTSTNSINNTFGLFTNNSFVQNTLNSRFPNPFSQLYNNHTLTYSNSSNNLLNQSNGISRTNSENNMLDPEAIQINPPTTTTTTTTTTTNNINNQDQAGIGGGGTTTTDNIITSSSSTRIDIPMLLKWGEQNFAFMVILFIVFLYLHRQGILVFIWQQLVFIQANNSLKNQVALQEKRNIGVLLWLIVILSSNIFTTYLFFSSYELWKSLVFMLPTIEIDVWTAFWIAIVNDFICRFLAMIVKAVVIMVVGHKPPFKRRSQLYTVIEVVSHLYRSILPIAVWTAYLHSLHKGGEHIFGSLMVGLYLTFKLTTLIEKAKQCVSTLRAYILREVLYGKKATSEQIMGAGDLCAICQEKMISPIVLRCNHLFCEDCVSQWFEREKTCPLCRTAINFAGNRTHSDGTTSLLLQLF</sequence>
<gene>
    <name evidence="13" type="ORF">DLAC_01159</name>
</gene>
<name>A0A152A7Z6_TIELA</name>
<keyword evidence="6" id="KW-0862">Zinc</keyword>
<dbReference type="OMA" id="GCIHSRL"/>
<feature type="compositionally biased region" description="Low complexity" evidence="10">
    <location>
        <begin position="139"/>
        <end position="162"/>
    </location>
</feature>
<proteinExistence type="predicted"/>
<evidence type="ECO:0000256" key="7">
    <source>
        <dbReference type="ARBA" id="ARBA00022989"/>
    </source>
</evidence>
<dbReference type="Proteomes" id="UP000076078">
    <property type="component" value="Unassembled WGS sequence"/>
</dbReference>
<reference evidence="13 14" key="1">
    <citation type="submission" date="2015-12" db="EMBL/GenBank/DDBJ databases">
        <title>Dictyostelia acquired genes for synthesis and detection of signals that induce cell-type specialization by lateral gene transfer from prokaryotes.</title>
        <authorList>
            <person name="Gloeckner G."/>
            <person name="Schaap P."/>
        </authorList>
    </citation>
    <scope>NUCLEOTIDE SEQUENCE [LARGE SCALE GENOMIC DNA]</scope>
    <source>
        <strain evidence="13 14">TK</strain>
    </source>
</reference>
<protein>
    <recommendedName>
        <fullName evidence="12">RING-type domain-containing protein</fullName>
    </recommendedName>
</protein>
<dbReference type="InterPro" id="IPR001841">
    <property type="entry name" value="Znf_RING"/>
</dbReference>
<feature type="compositionally biased region" description="Low complexity" evidence="10">
    <location>
        <begin position="17"/>
        <end position="39"/>
    </location>
</feature>
<keyword evidence="2 11" id="KW-0812">Transmembrane</keyword>
<dbReference type="PANTHER" id="PTHR15860">
    <property type="entry name" value="UNCHARACTERIZED RING FINGER-CONTAINING PROTEIN"/>
    <property type="match status" value="1"/>
</dbReference>
<evidence type="ECO:0000313" key="14">
    <source>
        <dbReference type="Proteomes" id="UP000076078"/>
    </source>
</evidence>
<feature type="transmembrane region" description="Helical" evidence="11">
    <location>
        <begin position="197"/>
        <end position="225"/>
    </location>
</feature>
<evidence type="ECO:0000256" key="2">
    <source>
        <dbReference type="ARBA" id="ARBA00022692"/>
    </source>
</evidence>
<dbReference type="GO" id="GO:0016020">
    <property type="term" value="C:membrane"/>
    <property type="evidence" value="ECO:0007669"/>
    <property type="project" value="UniProtKB-SubCell"/>
</dbReference>
<dbReference type="CDD" id="cd16532">
    <property type="entry name" value="RING-HC_RNFT1-like"/>
    <property type="match status" value="1"/>
</dbReference>
<comment type="caution">
    <text evidence="13">The sequence shown here is derived from an EMBL/GenBank/DDBJ whole genome shotgun (WGS) entry which is preliminary data.</text>
</comment>
<dbReference type="GO" id="GO:0061630">
    <property type="term" value="F:ubiquitin protein ligase activity"/>
    <property type="evidence" value="ECO:0007669"/>
    <property type="project" value="InterPro"/>
</dbReference>
<dbReference type="PROSITE" id="PS00518">
    <property type="entry name" value="ZF_RING_1"/>
    <property type="match status" value="1"/>
</dbReference>
<dbReference type="OrthoDB" id="9049620at2759"/>
<dbReference type="InParanoid" id="A0A152A7Z6"/>
<evidence type="ECO:0000259" key="12">
    <source>
        <dbReference type="PROSITE" id="PS50089"/>
    </source>
</evidence>
<dbReference type="InterPro" id="IPR013083">
    <property type="entry name" value="Znf_RING/FYVE/PHD"/>
</dbReference>
<keyword evidence="7 11" id="KW-1133">Transmembrane helix</keyword>
<keyword evidence="5" id="KW-0833">Ubl conjugation pathway</keyword>
<feature type="region of interest" description="Disordered" evidence="10">
    <location>
        <begin position="1"/>
        <end position="44"/>
    </location>
</feature>
<evidence type="ECO:0000313" key="13">
    <source>
        <dbReference type="EMBL" id="KYR02328.1"/>
    </source>
</evidence>
<evidence type="ECO:0000256" key="4">
    <source>
        <dbReference type="ARBA" id="ARBA00022771"/>
    </source>
</evidence>
<dbReference type="PANTHER" id="PTHR15860:SF0">
    <property type="entry name" value="LP20373P"/>
    <property type="match status" value="1"/>
</dbReference>
<accession>A0A152A7Z6</accession>
<keyword evidence="14" id="KW-1185">Reference proteome</keyword>
<evidence type="ECO:0000256" key="3">
    <source>
        <dbReference type="ARBA" id="ARBA00022723"/>
    </source>
</evidence>
<dbReference type="PROSITE" id="PS50089">
    <property type="entry name" value="ZF_RING_2"/>
    <property type="match status" value="1"/>
</dbReference>
<dbReference type="AlphaFoldDB" id="A0A152A7Z6"/>
<dbReference type="GO" id="GO:0008270">
    <property type="term" value="F:zinc ion binding"/>
    <property type="evidence" value="ECO:0007669"/>
    <property type="project" value="UniProtKB-KW"/>
</dbReference>
<dbReference type="SMART" id="SM00184">
    <property type="entry name" value="RING"/>
    <property type="match status" value="1"/>
</dbReference>
<evidence type="ECO:0000256" key="10">
    <source>
        <dbReference type="SAM" id="MobiDB-lite"/>
    </source>
</evidence>
<dbReference type="SUPFAM" id="SSF57850">
    <property type="entry name" value="RING/U-box"/>
    <property type="match status" value="1"/>
</dbReference>
<dbReference type="Gene3D" id="3.30.40.10">
    <property type="entry name" value="Zinc/RING finger domain, C3HC4 (zinc finger)"/>
    <property type="match status" value="1"/>
</dbReference>
<dbReference type="FunCoup" id="A0A152A7Z6">
    <property type="interactions" value="53"/>
</dbReference>
<dbReference type="Pfam" id="PF13920">
    <property type="entry name" value="zf-C3HC4_3"/>
    <property type="match status" value="1"/>
</dbReference>
<evidence type="ECO:0000256" key="11">
    <source>
        <dbReference type="SAM" id="Phobius"/>
    </source>
</evidence>
<comment type="subcellular location">
    <subcellularLocation>
        <location evidence="1">Membrane</location>
        <topology evidence="1">Multi-pass membrane protein</topology>
    </subcellularLocation>
</comment>
<feature type="region of interest" description="Disordered" evidence="10">
    <location>
        <begin position="118"/>
        <end position="174"/>
    </location>
</feature>
<evidence type="ECO:0000256" key="9">
    <source>
        <dbReference type="PROSITE-ProRule" id="PRU00175"/>
    </source>
</evidence>
<evidence type="ECO:0000256" key="5">
    <source>
        <dbReference type="ARBA" id="ARBA00022786"/>
    </source>
</evidence>
<dbReference type="InterPro" id="IPR044235">
    <property type="entry name" value="RNFT1/2"/>
</dbReference>